<keyword evidence="2" id="KW-1185">Reference proteome</keyword>
<protein>
    <recommendedName>
        <fullName evidence="3">IS30 family transposase</fullName>
    </recommendedName>
</protein>
<dbReference type="EMBL" id="SNZG01000051">
    <property type="protein sequence ID" value="TDR33582.1"/>
    <property type="molecule type" value="Genomic_DNA"/>
</dbReference>
<gene>
    <name evidence="1" type="ORF">DFR61_1511</name>
</gene>
<proteinExistence type="predicted"/>
<evidence type="ECO:0000313" key="2">
    <source>
        <dbReference type="Proteomes" id="UP000294641"/>
    </source>
</evidence>
<evidence type="ECO:0008006" key="3">
    <source>
        <dbReference type="Google" id="ProtNLM"/>
    </source>
</evidence>
<accession>A0ABY2ELK5</accession>
<name>A0ABY2ELK5_9BACL</name>
<reference evidence="1 2" key="1">
    <citation type="submission" date="2019-03" db="EMBL/GenBank/DDBJ databases">
        <title>Genomic Encyclopedia of Type Strains, Phase IV (KMG-IV): sequencing the most valuable type-strain genomes for metagenomic binning, comparative biology and taxonomic classification.</title>
        <authorList>
            <person name="Goeker M."/>
        </authorList>
    </citation>
    <scope>NUCLEOTIDE SEQUENCE [LARGE SCALE GENOMIC DNA]</scope>
    <source>
        <strain evidence="1 2">DSM 20580</strain>
    </source>
</reference>
<comment type="caution">
    <text evidence="1">The sequence shown here is derived from an EMBL/GenBank/DDBJ whole genome shotgun (WGS) entry which is preliminary data.</text>
</comment>
<organism evidence="1 2">
    <name type="scientific">Kurthia zopfii</name>
    <dbReference type="NCBI Taxonomy" id="1650"/>
    <lineage>
        <taxon>Bacteria</taxon>
        <taxon>Bacillati</taxon>
        <taxon>Bacillota</taxon>
        <taxon>Bacilli</taxon>
        <taxon>Bacillales</taxon>
        <taxon>Caryophanaceae</taxon>
        <taxon>Kurthia</taxon>
    </lineage>
</organism>
<sequence length="92" mass="10788">NPELKALVKKLFLNKQWSPEQIASRIKFEKSAYRISFNTIYRAIYRGDFNEANLSRGHRGAIRKEFSSEYLDKTLNVIEKYAKNGNNKAKNF</sequence>
<evidence type="ECO:0000313" key="1">
    <source>
        <dbReference type="EMBL" id="TDR33582.1"/>
    </source>
</evidence>
<dbReference type="Proteomes" id="UP000294641">
    <property type="component" value="Unassembled WGS sequence"/>
</dbReference>
<feature type="non-terminal residue" evidence="1">
    <location>
        <position position="1"/>
    </location>
</feature>